<dbReference type="EMBL" id="LGSR01000022">
    <property type="protein sequence ID" value="KOS17885.1"/>
    <property type="molecule type" value="Genomic_DNA"/>
</dbReference>
<keyword evidence="2" id="KW-1185">Reference proteome</keyword>
<organism evidence="1 2">
    <name type="scientific">Escovopsis weberi</name>
    <dbReference type="NCBI Taxonomy" id="150374"/>
    <lineage>
        <taxon>Eukaryota</taxon>
        <taxon>Fungi</taxon>
        <taxon>Dikarya</taxon>
        <taxon>Ascomycota</taxon>
        <taxon>Pezizomycotina</taxon>
        <taxon>Sordariomycetes</taxon>
        <taxon>Hypocreomycetidae</taxon>
        <taxon>Hypocreales</taxon>
        <taxon>Hypocreaceae</taxon>
        <taxon>Escovopsis</taxon>
    </lineage>
</organism>
<proteinExistence type="predicted"/>
<protein>
    <submittedName>
        <fullName evidence="1">Uncharacterized protein</fullName>
    </submittedName>
</protein>
<accession>A0A0M9VSN0</accession>
<sequence>MDVLSDGRIIFSCENSVAILDPDTGEVTVFAKSPHLRYSRLSANTKTPWVLAIEEDHSDGDTAVQIRHRLVAIHGSTGEVKRIAEDADF</sequence>
<dbReference type="OrthoDB" id="43744at2759"/>
<gene>
    <name evidence="1" type="ORF">ESCO_002425</name>
</gene>
<evidence type="ECO:0000313" key="2">
    <source>
        <dbReference type="Proteomes" id="UP000053831"/>
    </source>
</evidence>
<dbReference type="Proteomes" id="UP000053831">
    <property type="component" value="Unassembled WGS sequence"/>
</dbReference>
<dbReference type="STRING" id="150374.A0A0M9VSN0"/>
<name>A0A0M9VSN0_ESCWE</name>
<dbReference type="AlphaFoldDB" id="A0A0M9VSN0"/>
<evidence type="ECO:0000313" key="1">
    <source>
        <dbReference type="EMBL" id="KOS17885.1"/>
    </source>
</evidence>
<reference evidence="1 2" key="1">
    <citation type="submission" date="2015-07" db="EMBL/GenBank/DDBJ databases">
        <title>The genome of the fungus Escovopsis weberi, a specialized disease agent of ant agriculture.</title>
        <authorList>
            <person name="de Man T.J."/>
            <person name="Stajich J.E."/>
            <person name="Kubicek C.P."/>
            <person name="Chenthamara K."/>
            <person name="Atanasova L."/>
            <person name="Druzhinina I.S."/>
            <person name="Birnbaum S."/>
            <person name="Barribeau S.M."/>
            <person name="Teiling C."/>
            <person name="Suen G."/>
            <person name="Currie C."/>
            <person name="Gerardo N.M."/>
        </authorList>
    </citation>
    <scope>NUCLEOTIDE SEQUENCE [LARGE SCALE GENOMIC DNA]</scope>
</reference>
<comment type="caution">
    <text evidence="1">The sequence shown here is derived from an EMBL/GenBank/DDBJ whole genome shotgun (WGS) entry which is preliminary data.</text>
</comment>